<feature type="region of interest" description="Disordered" evidence="1">
    <location>
        <begin position="1"/>
        <end position="21"/>
    </location>
</feature>
<dbReference type="EMBL" id="ML179858">
    <property type="protein sequence ID" value="THU80916.1"/>
    <property type="molecule type" value="Genomic_DNA"/>
</dbReference>
<evidence type="ECO:0000256" key="1">
    <source>
        <dbReference type="SAM" id="MobiDB-lite"/>
    </source>
</evidence>
<dbReference type="OrthoDB" id="2915404at2759"/>
<accession>A0A4S8KY18</accession>
<organism evidence="2 3">
    <name type="scientific">Dendrothele bispora (strain CBS 962.96)</name>
    <dbReference type="NCBI Taxonomy" id="1314807"/>
    <lineage>
        <taxon>Eukaryota</taxon>
        <taxon>Fungi</taxon>
        <taxon>Dikarya</taxon>
        <taxon>Basidiomycota</taxon>
        <taxon>Agaricomycotina</taxon>
        <taxon>Agaricomycetes</taxon>
        <taxon>Agaricomycetidae</taxon>
        <taxon>Agaricales</taxon>
        <taxon>Agaricales incertae sedis</taxon>
        <taxon>Dendrothele</taxon>
    </lineage>
</organism>
<proteinExistence type="predicted"/>
<protein>
    <submittedName>
        <fullName evidence="2">Uncharacterized protein</fullName>
    </submittedName>
</protein>
<evidence type="ECO:0000313" key="3">
    <source>
        <dbReference type="Proteomes" id="UP000297245"/>
    </source>
</evidence>
<name>A0A4S8KY18_DENBC</name>
<reference evidence="2 3" key="1">
    <citation type="journal article" date="2019" name="Nat. Ecol. Evol.">
        <title>Megaphylogeny resolves global patterns of mushroom evolution.</title>
        <authorList>
            <person name="Varga T."/>
            <person name="Krizsan K."/>
            <person name="Foldi C."/>
            <person name="Dima B."/>
            <person name="Sanchez-Garcia M."/>
            <person name="Sanchez-Ramirez S."/>
            <person name="Szollosi G.J."/>
            <person name="Szarkandi J.G."/>
            <person name="Papp V."/>
            <person name="Albert L."/>
            <person name="Andreopoulos W."/>
            <person name="Angelini C."/>
            <person name="Antonin V."/>
            <person name="Barry K.W."/>
            <person name="Bougher N.L."/>
            <person name="Buchanan P."/>
            <person name="Buyck B."/>
            <person name="Bense V."/>
            <person name="Catcheside P."/>
            <person name="Chovatia M."/>
            <person name="Cooper J."/>
            <person name="Damon W."/>
            <person name="Desjardin D."/>
            <person name="Finy P."/>
            <person name="Geml J."/>
            <person name="Haridas S."/>
            <person name="Hughes K."/>
            <person name="Justo A."/>
            <person name="Karasinski D."/>
            <person name="Kautmanova I."/>
            <person name="Kiss B."/>
            <person name="Kocsube S."/>
            <person name="Kotiranta H."/>
            <person name="LaButti K.M."/>
            <person name="Lechner B.E."/>
            <person name="Liimatainen K."/>
            <person name="Lipzen A."/>
            <person name="Lukacs Z."/>
            <person name="Mihaltcheva S."/>
            <person name="Morgado L.N."/>
            <person name="Niskanen T."/>
            <person name="Noordeloos M.E."/>
            <person name="Ohm R.A."/>
            <person name="Ortiz-Santana B."/>
            <person name="Ovrebo C."/>
            <person name="Racz N."/>
            <person name="Riley R."/>
            <person name="Savchenko A."/>
            <person name="Shiryaev A."/>
            <person name="Soop K."/>
            <person name="Spirin V."/>
            <person name="Szebenyi C."/>
            <person name="Tomsovsky M."/>
            <person name="Tulloss R.E."/>
            <person name="Uehling J."/>
            <person name="Grigoriev I.V."/>
            <person name="Vagvolgyi C."/>
            <person name="Papp T."/>
            <person name="Martin F.M."/>
            <person name="Miettinen O."/>
            <person name="Hibbett D.S."/>
            <person name="Nagy L.G."/>
        </authorList>
    </citation>
    <scope>NUCLEOTIDE SEQUENCE [LARGE SCALE GENOMIC DNA]</scope>
    <source>
        <strain evidence="2 3">CBS 962.96</strain>
    </source>
</reference>
<keyword evidence="3" id="KW-1185">Reference proteome</keyword>
<sequence length="149" mass="16585">MDGALGSSTSRDDNDIHPDNPQKRFESVQFEIASWTSRGFGSGEITWATDEVRDVELACLPFAYGACKLVYMVMINGKRWVAKRYAAIPEGGFRSDVPDVNAITRNLPIQKNASFLEAEFKVQKSGSYFLDEFYKLARTTSATVSKGIL</sequence>
<gene>
    <name evidence="2" type="ORF">K435DRAFT_694666</name>
</gene>
<feature type="compositionally biased region" description="Basic and acidic residues" evidence="1">
    <location>
        <begin position="10"/>
        <end position="21"/>
    </location>
</feature>
<dbReference type="Proteomes" id="UP000297245">
    <property type="component" value="Unassembled WGS sequence"/>
</dbReference>
<evidence type="ECO:0000313" key="2">
    <source>
        <dbReference type="EMBL" id="THU80916.1"/>
    </source>
</evidence>
<dbReference type="AlphaFoldDB" id="A0A4S8KY18"/>